<gene>
    <name evidence="1" type="ORF">PFLU3_16350</name>
</gene>
<accession>A0A0D0RTN4</accession>
<dbReference type="EMBL" id="JXCQ01000010">
    <property type="protein sequence ID" value="KIR22952.1"/>
    <property type="molecule type" value="Genomic_DNA"/>
</dbReference>
<name>A0A0D0RTN4_PSEFL</name>
<proteinExistence type="predicted"/>
<comment type="caution">
    <text evidence="1">The sequence shown here is derived from an EMBL/GenBank/DDBJ whole genome shotgun (WGS) entry which is preliminary data.</text>
</comment>
<organism evidence="1 2">
    <name type="scientific">Pseudomonas fluorescens</name>
    <dbReference type="NCBI Taxonomy" id="294"/>
    <lineage>
        <taxon>Bacteria</taxon>
        <taxon>Pseudomonadati</taxon>
        <taxon>Pseudomonadota</taxon>
        <taxon>Gammaproteobacteria</taxon>
        <taxon>Pseudomonadales</taxon>
        <taxon>Pseudomonadaceae</taxon>
        <taxon>Pseudomonas</taxon>
    </lineage>
</organism>
<dbReference type="RefSeq" id="WP_043047721.1">
    <property type="nucleotide sequence ID" value="NZ_JXCQ01000010.1"/>
</dbReference>
<evidence type="ECO:0008006" key="3">
    <source>
        <dbReference type="Google" id="ProtNLM"/>
    </source>
</evidence>
<reference evidence="1 2" key="1">
    <citation type="submission" date="2015-01" db="EMBL/GenBank/DDBJ databases">
        <title>Genome sequence of the beneficial rhizobacterium Pseudomonas fluorescens 2-79.</title>
        <authorList>
            <person name="Thuermer A."/>
            <person name="Daniel R."/>
        </authorList>
    </citation>
    <scope>NUCLEOTIDE SEQUENCE [LARGE SCALE GENOMIC DNA]</scope>
    <source>
        <strain evidence="1 2">2-79</strain>
    </source>
</reference>
<dbReference type="Proteomes" id="UP000032210">
    <property type="component" value="Unassembled WGS sequence"/>
</dbReference>
<dbReference type="AlphaFoldDB" id="A0A0D0RTN4"/>
<sequence length="248" mass="29164">MVDRQGELPQYEVLNRLRRRGLNPMVALNFDASYPGIDIKYEMSLMKEYLNHMEAGIESVKDKYLAREETIHASAEYFEYSHIYVVAEYGLARFVRQPFVVSIYSLYESSFNRLMDYAQKKEERKLSHRDIANSSNSYASKINKYVEHVLNFKYQLTSSEMGRLKILAEIRNLIAHGNGSILSLPKEKLDKLKTLEDRRIGVAVEFNELRIEHAFLVENFELVASVLKRFMDHIEQRYDQKWHLPNIS</sequence>
<evidence type="ECO:0000313" key="1">
    <source>
        <dbReference type="EMBL" id="KIR22952.1"/>
    </source>
</evidence>
<protein>
    <recommendedName>
        <fullName evidence="3">MAE-28990/MAE-18760-like HEPN domain-containing protein</fullName>
    </recommendedName>
</protein>
<dbReference type="PATRIC" id="fig|294.125.peg.1683"/>
<evidence type="ECO:0000313" key="2">
    <source>
        <dbReference type="Proteomes" id="UP000032210"/>
    </source>
</evidence>